<proteinExistence type="predicted"/>
<gene>
    <name evidence="2" type="ORF">ACFO7V_16675</name>
</gene>
<dbReference type="EMBL" id="JBHSHE010000082">
    <property type="protein sequence ID" value="MFC4717758.1"/>
    <property type="molecule type" value="Genomic_DNA"/>
</dbReference>
<feature type="region of interest" description="Disordered" evidence="1">
    <location>
        <begin position="1"/>
        <end position="35"/>
    </location>
</feature>
<feature type="compositionally biased region" description="Basic and acidic residues" evidence="1">
    <location>
        <begin position="1"/>
        <end position="11"/>
    </location>
</feature>
<sequence>MKDLTNLRKTAEAATPGPWEAKQTPIHTPSGEGGDYYVSCPTGIDVASTVGSSYEQEEPDALHIATFDPPTALSLITRLEQAEAAVARVRELALESQAEVAQMNMPNIRTLSGEILRALDGDNRG</sequence>
<reference evidence="3" key="1">
    <citation type="journal article" date="2019" name="Int. J. Syst. Evol. Microbiol.">
        <title>The Global Catalogue of Microorganisms (GCM) 10K type strain sequencing project: providing services to taxonomists for standard genome sequencing and annotation.</title>
        <authorList>
            <consortium name="The Broad Institute Genomics Platform"/>
            <consortium name="The Broad Institute Genome Sequencing Center for Infectious Disease"/>
            <person name="Wu L."/>
            <person name="Ma J."/>
        </authorList>
    </citation>
    <scope>NUCLEOTIDE SEQUENCE [LARGE SCALE GENOMIC DNA]</scope>
    <source>
        <strain evidence="3">CGMCC 1.12849</strain>
    </source>
</reference>
<evidence type="ECO:0000313" key="3">
    <source>
        <dbReference type="Proteomes" id="UP001595884"/>
    </source>
</evidence>
<dbReference type="Pfam" id="PF13935">
    <property type="entry name" value="Ead_Ea22"/>
    <property type="match status" value="1"/>
</dbReference>
<comment type="caution">
    <text evidence="2">The sequence shown here is derived from an EMBL/GenBank/DDBJ whole genome shotgun (WGS) entry which is preliminary data.</text>
</comment>
<dbReference type="InterPro" id="IPR025153">
    <property type="entry name" value="Ead_Ea22"/>
</dbReference>
<protein>
    <submittedName>
        <fullName evidence="2">Ead/Ea22-like family protein</fullName>
    </submittedName>
</protein>
<dbReference type="RefSeq" id="WP_346058776.1">
    <property type="nucleotide sequence ID" value="NZ_BAAAVQ010000005.1"/>
</dbReference>
<dbReference type="Proteomes" id="UP001595884">
    <property type="component" value="Unassembled WGS sequence"/>
</dbReference>
<evidence type="ECO:0000313" key="2">
    <source>
        <dbReference type="EMBL" id="MFC4717758.1"/>
    </source>
</evidence>
<organism evidence="2 3">
    <name type="scientific">Glutamicibacter bergerei</name>
    <dbReference type="NCBI Taxonomy" id="256702"/>
    <lineage>
        <taxon>Bacteria</taxon>
        <taxon>Bacillati</taxon>
        <taxon>Actinomycetota</taxon>
        <taxon>Actinomycetes</taxon>
        <taxon>Micrococcales</taxon>
        <taxon>Micrococcaceae</taxon>
        <taxon>Glutamicibacter</taxon>
    </lineage>
</organism>
<keyword evidence="3" id="KW-1185">Reference proteome</keyword>
<accession>A0ABV9MSW4</accession>
<evidence type="ECO:0000256" key="1">
    <source>
        <dbReference type="SAM" id="MobiDB-lite"/>
    </source>
</evidence>
<name>A0ABV9MSW4_9MICC</name>